<dbReference type="Gene3D" id="3.40.50.150">
    <property type="entry name" value="Vaccinia Virus protein VP39"/>
    <property type="match status" value="1"/>
</dbReference>
<dbReference type="OrthoDB" id="9805585at2"/>
<dbReference type="Pfam" id="PF13649">
    <property type="entry name" value="Methyltransf_25"/>
    <property type="match status" value="1"/>
</dbReference>
<reference evidence="2 3" key="1">
    <citation type="submission" date="2017-05" db="EMBL/GenBank/DDBJ databases">
        <authorList>
            <person name="Varghese N."/>
            <person name="Submissions S."/>
        </authorList>
    </citation>
    <scope>NUCLEOTIDE SEQUENCE [LARGE SCALE GENOMIC DNA]</scope>
    <source>
        <strain evidence="2 3">DSM 45474</strain>
    </source>
</reference>
<dbReference type="AlphaFoldDB" id="A0A521DKT8"/>
<protein>
    <submittedName>
        <fullName evidence="2">Phospholipid N-methyltransferase</fullName>
    </submittedName>
</protein>
<dbReference type="GO" id="GO:0008168">
    <property type="term" value="F:methyltransferase activity"/>
    <property type="evidence" value="ECO:0007669"/>
    <property type="project" value="UniProtKB-KW"/>
</dbReference>
<sequence length="187" mass="21722">MKKQLSEQKLFLSKFLQSPQNIGSVIPSSRFLVRAMLKPVAWEHVRSLVELGAGTGVLTRHFSQRIHPDCLVSVFEQDDELRKALQREFPQYHHYAQAESLRTVLQSQGVHSVDCILSSLPFAVFSARKRNHILKQVHQTLKKEGMFLTYQYSLQLKKELKQWFHVQKITFVPLNIPCAFVYLCKKT</sequence>
<proteinExistence type="predicted"/>
<keyword evidence="3" id="KW-1185">Reference proteome</keyword>
<evidence type="ECO:0000313" key="3">
    <source>
        <dbReference type="Proteomes" id="UP000315636"/>
    </source>
</evidence>
<evidence type="ECO:0000313" key="2">
    <source>
        <dbReference type="EMBL" id="SMO72344.1"/>
    </source>
</evidence>
<dbReference type="InterPro" id="IPR041698">
    <property type="entry name" value="Methyltransf_25"/>
</dbReference>
<dbReference type="SUPFAM" id="SSF53335">
    <property type="entry name" value="S-adenosyl-L-methionine-dependent methyltransferases"/>
    <property type="match status" value="1"/>
</dbReference>
<feature type="domain" description="Methyltransferase" evidence="1">
    <location>
        <begin position="49"/>
        <end position="145"/>
    </location>
</feature>
<dbReference type="Proteomes" id="UP000315636">
    <property type="component" value="Unassembled WGS sequence"/>
</dbReference>
<dbReference type="GO" id="GO:0032259">
    <property type="term" value="P:methylation"/>
    <property type="evidence" value="ECO:0007669"/>
    <property type="project" value="UniProtKB-KW"/>
</dbReference>
<organism evidence="2 3">
    <name type="scientific">Melghirimyces algeriensis</name>
    <dbReference type="NCBI Taxonomy" id="910412"/>
    <lineage>
        <taxon>Bacteria</taxon>
        <taxon>Bacillati</taxon>
        <taxon>Bacillota</taxon>
        <taxon>Bacilli</taxon>
        <taxon>Bacillales</taxon>
        <taxon>Thermoactinomycetaceae</taxon>
        <taxon>Melghirimyces</taxon>
    </lineage>
</organism>
<keyword evidence="2" id="KW-0489">Methyltransferase</keyword>
<accession>A0A521DKT8</accession>
<dbReference type="CDD" id="cd02440">
    <property type="entry name" value="AdoMet_MTases"/>
    <property type="match status" value="1"/>
</dbReference>
<gene>
    <name evidence="2" type="ORF">SAMN06264849_106114</name>
</gene>
<dbReference type="RefSeq" id="WP_142505698.1">
    <property type="nucleotide sequence ID" value="NZ_FXTI01000006.1"/>
</dbReference>
<keyword evidence="2" id="KW-0808">Transferase</keyword>
<dbReference type="EMBL" id="FXTI01000006">
    <property type="protein sequence ID" value="SMO72344.1"/>
    <property type="molecule type" value="Genomic_DNA"/>
</dbReference>
<name>A0A521DKT8_9BACL</name>
<evidence type="ECO:0000259" key="1">
    <source>
        <dbReference type="Pfam" id="PF13649"/>
    </source>
</evidence>
<dbReference type="InterPro" id="IPR029063">
    <property type="entry name" value="SAM-dependent_MTases_sf"/>
</dbReference>